<dbReference type="GO" id="GO:0006886">
    <property type="term" value="P:intracellular protein transport"/>
    <property type="evidence" value="ECO:0007669"/>
    <property type="project" value="InterPro"/>
</dbReference>
<organism evidence="12">
    <name type="scientific">marine metagenome</name>
    <dbReference type="NCBI Taxonomy" id="408172"/>
    <lineage>
        <taxon>unclassified sequences</taxon>
        <taxon>metagenomes</taxon>
        <taxon>ecological metagenomes</taxon>
    </lineage>
</organism>
<dbReference type="AlphaFoldDB" id="A0A381TJ36"/>
<dbReference type="NCBIfam" id="TIGR01129">
    <property type="entry name" value="secD"/>
    <property type="match status" value="1"/>
</dbReference>
<keyword evidence="3" id="KW-1003">Cell membrane</keyword>
<dbReference type="EMBL" id="UINC01004674">
    <property type="protein sequence ID" value="SVA16060.1"/>
    <property type="molecule type" value="Genomic_DNA"/>
</dbReference>
<evidence type="ECO:0000256" key="7">
    <source>
        <dbReference type="ARBA" id="ARBA00023010"/>
    </source>
</evidence>
<dbReference type="Gene3D" id="3.30.70.3220">
    <property type="match status" value="1"/>
</dbReference>
<keyword evidence="5" id="KW-0653">Protein transport</keyword>
<gene>
    <name evidence="12" type="ORF">METZ01_LOCUS68914</name>
</gene>
<feature type="domain" description="Protein export membrane protein SecD/SecF C-terminal" evidence="10">
    <location>
        <begin position="447"/>
        <end position="616"/>
    </location>
</feature>
<dbReference type="InterPro" id="IPR022813">
    <property type="entry name" value="SecD/SecF_arch_bac"/>
</dbReference>
<feature type="transmembrane region" description="Helical" evidence="9">
    <location>
        <begin position="566"/>
        <end position="581"/>
    </location>
</feature>
<evidence type="ECO:0000256" key="3">
    <source>
        <dbReference type="ARBA" id="ARBA00022475"/>
    </source>
</evidence>
<dbReference type="NCBIfam" id="TIGR00916">
    <property type="entry name" value="2A0604s01"/>
    <property type="match status" value="1"/>
</dbReference>
<feature type="transmembrane region" description="Helical" evidence="9">
    <location>
        <begin position="488"/>
        <end position="508"/>
    </location>
</feature>
<proteinExistence type="inferred from homology"/>
<evidence type="ECO:0000256" key="6">
    <source>
        <dbReference type="ARBA" id="ARBA00022989"/>
    </source>
</evidence>
<evidence type="ECO:0000259" key="11">
    <source>
        <dbReference type="Pfam" id="PF22599"/>
    </source>
</evidence>
<dbReference type="GO" id="GO:0015450">
    <property type="term" value="F:protein-transporting ATPase activity"/>
    <property type="evidence" value="ECO:0007669"/>
    <property type="project" value="InterPro"/>
</dbReference>
<dbReference type="InterPro" id="IPR055344">
    <property type="entry name" value="SecD_SecF_C_bact"/>
</dbReference>
<evidence type="ECO:0000256" key="8">
    <source>
        <dbReference type="ARBA" id="ARBA00023136"/>
    </source>
</evidence>
<dbReference type="InterPro" id="IPR054384">
    <property type="entry name" value="SecDF_P1_head"/>
</dbReference>
<name>A0A381TJ36_9ZZZZ</name>
<dbReference type="Pfam" id="PF22599">
    <property type="entry name" value="SecDF_P1_head"/>
    <property type="match status" value="1"/>
</dbReference>
<evidence type="ECO:0000259" key="10">
    <source>
        <dbReference type="Pfam" id="PF02355"/>
    </source>
</evidence>
<keyword evidence="6 9" id="KW-1133">Transmembrane helix</keyword>
<dbReference type="Gene3D" id="1.20.1640.10">
    <property type="entry name" value="Multidrug efflux transporter AcrB transmembrane domain"/>
    <property type="match status" value="1"/>
</dbReference>
<dbReference type="SUPFAM" id="SSF82866">
    <property type="entry name" value="Multidrug efflux transporter AcrB transmembrane domain"/>
    <property type="match status" value="1"/>
</dbReference>
<keyword evidence="8 9" id="KW-0472">Membrane</keyword>
<reference evidence="12" key="1">
    <citation type="submission" date="2018-05" db="EMBL/GenBank/DDBJ databases">
        <authorList>
            <person name="Lanie J.A."/>
            <person name="Ng W.-L."/>
            <person name="Kazmierczak K.M."/>
            <person name="Andrzejewski T.M."/>
            <person name="Davidsen T.M."/>
            <person name="Wayne K.J."/>
            <person name="Tettelin H."/>
            <person name="Glass J.I."/>
            <person name="Rusch D."/>
            <person name="Podicherti R."/>
            <person name="Tsui H.-C.T."/>
            <person name="Winkler M.E."/>
        </authorList>
    </citation>
    <scope>NUCLEOTIDE SEQUENCE</scope>
</reference>
<sequence>MVVSAVFALAISEVNILGFVRGGDSPLGLTLGLDLEGGTHLVYRAMPEDGREPTKDDMEGLRNIIDKRVNEFGVSEASVQLLGGGVDSIPDRVLVQIPGQTGAAITLSFAADTVTPETLEAFFRNELGRPDAAVTRNENGSLMVQLDDIQGESESDEWRDAIIAQYPVALQVGYILPQTDSPAVGDGDAGKPAPDEEVATLPSLEDVRDAFASVGRNDVVIDTVDGAEGLFSIIMYGMDVNTTDESGRPVLGEDQRIMAALREIGTMQFASTQGTLMQWTLGGGVQEAKNLIGKTAQLEFRYRECGDILAPSDDMPWPPDGLSEDEWLVGRCSNPAYFTESATEIDAADLDDAFPDISGGAIPRPIVTLVFNEDGGKAFFNVTDRVSRQDDRLAIYLDGEELVAPSARAGITGGRAIIEGGSFTTERVRTIAIQLRSGALPVGLDLIQERNVDAVLGKDSLQKSLIAGGFGLVLLVVFMIAYYKVPGVIASVALVGYTVILLGIFKMIPVTLTLSGAAAVILSLGFAVDANVLIAERTKEELRSGRSLLAAITAGFDRAWPSIRDGNVSTIIVAIVLFWFGDRFSTSVMQGFALTLAIGVLLSMFTAFFASRLLLRLIASTWVGDKPHWFVPVRDQTPPNAPTSGGAS</sequence>
<evidence type="ECO:0000256" key="2">
    <source>
        <dbReference type="ARBA" id="ARBA00022448"/>
    </source>
</evidence>
<feature type="transmembrane region" description="Helical" evidence="9">
    <location>
        <begin position="587"/>
        <end position="610"/>
    </location>
</feature>
<keyword evidence="4 9" id="KW-0812">Transmembrane</keyword>
<feature type="transmembrane region" description="Helical" evidence="9">
    <location>
        <begin position="514"/>
        <end position="534"/>
    </location>
</feature>
<dbReference type="InterPro" id="IPR048634">
    <property type="entry name" value="SecD_SecF_C"/>
</dbReference>
<dbReference type="Pfam" id="PF02355">
    <property type="entry name" value="SecD_SecF_C"/>
    <property type="match status" value="1"/>
</dbReference>
<dbReference type="GO" id="GO:0005886">
    <property type="term" value="C:plasma membrane"/>
    <property type="evidence" value="ECO:0007669"/>
    <property type="project" value="UniProtKB-SubCell"/>
</dbReference>
<dbReference type="PANTHER" id="PTHR30081">
    <property type="entry name" value="PROTEIN-EXPORT MEMBRANE PROTEIN SEC"/>
    <property type="match status" value="1"/>
</dbReference>
<evidence type="ECO:0008006" key="13">
    <source>
        <dbReference type="Google" id="ProtNLM"/>
    </source>
</evidence>
<comment type="subcellular location">
    <subcellularLocation>
        <location evidence="1">Cell membrane</location>
        <topology evidence="1">Multi-pass membrane protein</topology>
    </subcellularLocation>
</comment>
<protein>
    <recommendedName>
        <fullName evidence="13">Protein translocase subunit SecD</fullName>
    </recommendedName>
</protein>
<evidence type="ECO:0000256" key="9">
    <source>
        <dbReference type="SAM" id="Phobius"/>
    </source>
</evidence>
<feature type="domain" description="SecDF P1 head subdomain" evidence="11">
    <location>
        <begin position="334"/>
        <end position="442"/>
    </location>
</feature>
<evidence type="ECO:0000256" key="5">
    <source>
        <dbReference type="ARBA" id="ARBA00022927"/>
    </source>
</evidence>
<evidence type="ECO:0000313" key="12">
    <source>
        <dbReference type="EMBL" id="SVA16060.1"/>
    </source>
</evidence>
<feature type="transmembrane region" description="Helical" evidence="9">
    <location>
        <begin position="465"/>
        <end position="483"/>
    </location>
</feature>
<dbReference type="InterPro" id="IPR005791">
    <property type="entry name" value="SecD"/>
</dbReference>
<dbReference type="PANTHER" id="PTHR30081:SF1">
    <property type="entry name" value="PROTEIN TRANSLOCASE SUBUNIT SECD"/>
    <property type="match status" value="1"/>
</dbReference>
<dbReference type="Gene3D" id="3.30.1360.200">
    <property type="match status" value="1"/>
</dbReference>
<dbReference type="HAMAP" id="MF_01463_B">
    <property type="entry name" value="SecD_B"/>
    <property type="match status" value="1"/>
</dbReference>
<keyword evidence="7" id="KW-0811">Translocation</keyword>
<keyword evidence="2" id="KW-0813">Transport</keyword>
<evidence type="ECO:0000256" key="1">
    <source>
        <dbReference type="ARBA" id="ARBA00004651"/>
    </source>
</evidence>
<evidence type="ECO:0000256" key="4">
    <source>
        <dbReference type="ARBA" id="ARBA00022692"/>
    </source>
</evidence>
<accession>A0A381TJ36</accession>